<dbReference type="GO" id="GO:0019239">
    <property type="term" value="F:deaminase activity"/>
    <property type="evidence" value="ECO:0007669"/>
    <property type="project" value="TreeGrafter"/>
</dbReference>
<reference evidence="3" key="1">
    <citation type="submission" date="2025-08" db="UniProtKB">
        <authorList>
            <consortium name="RefSeq"/>
        </authorList>
    </citation>
    <scope>IDENTIFICATION</scope>
</reference>
<sequence>MMMMMMRTMTKNKMTMVSKMHKVSKSAKTNKRNMHKVTKTIITSPHIYKPVGPYSQAILTNNTLYISGVLGLDAQAKMVCGIEEQTKQVMENMKHVLKAGGASLESVIKTTILLARIEDFPVVNKIYGCYFKKHSPARATFQVGKLPLGADVEIEAIALSGDLEIKEGAGDSCSQPDPCSRKC</sequence>
<dbReference type="AlphaFoldDB" id="A0A7E5VR36"/>
<comment type="similarity">
    <text evidence="1">Belongs to the RutC family.</text>
</comment>
<name>A0A7E5VR36_TRINI</name>
<dbReference type="Proteomes" id="UP000322000">
    <property type="component" value="Chromosome 1"/>
</dbReference>
<dbReference type="InterPro" id="IPR006175">
    <property type="entry name" value="YjgF/YER057c/UK114"/>
</dbReference>
<dbReference type="GO" id="GO:0005829">
    <property type="term" value="C:cytosol"/>
    <property type="evidence" value="ECO:0007669"/>
    <property type="project" value="TreeGrafter"/>
</dbReference>
<dbReference type="FunCoup" id="A0A7E5VR36">
    <property type="interactions" value="858"/>
</dbReference>
<dbReference type="NCBIfam" id="TIGR00004">
    <property type="entry name" value="Rid family detoxifying hydrolase"/>
    <property type="match status" value="1"/>
</dbReference>
<evidence type="ECO:0000256" key="1">
    <source>
        <dbReference type="ARBA" id="ARBA00010552"/>
    </source>
</evidence>
<dbReference type="CDD" id="cd00448">
    <property type="entry name" value="YjgF_YER057c_UK114_family"/>
    <property type="match status" value="1"/>
</dbReference>
<evidence type="ECO:0000313" key="2">
    <source>
        <dbReference type="Proteomes" id="UP000322000"/>
    </source>
</evidence>
<dbReference type="PROSITE" id="PS01094">
    <property type="entry name" value="UPF0076"/>
    <property type="match status" value="1"/>
</dbReference>
<dbReference type="OrthoDB" id="309640at2759"/>
<dbReference type="KEGG" id="tnl:113495913"/>
<dbReference type="SUPFAM" id="SSF55298">
    <property type="entry name" value="YjgF-like"/>
    <property type="match status" value="1"/>
</dbReference>
<dbReference type="RefSeq" id="XP_026730744.1">
    <property type="nucleotide sequence ID" value="XM_026874943.1"/>
</dbReference>
<evidence type="ECO:0000313" key="3">
    <source>
        <dbReference type="RefSeq" id="XP_026730744.1"/>
    </source>
</evidence>
<dbReference type="Pfam" id="PF01042">
    <property type="entry name" value="Ribonuc_L-PSP"/>
    <property type="match status" value="1"/>
</dbReference>
<dbReference type="InParanoid" id="A0A7E5VR36"/>
<gene>
    <name evidence="3" type="primary">LOC113495913</name>
</gene>
<dbReference type="InterPro" id="IPR006056">
    <property type="entry name" value="RidA"/>
</dbReference>
<dbReference type="InterPro" id="IPR035959">
    <property type="entry name" value="RutC-like_sf"/>
</dbReference>
<dbReference type="PANTHER" id="PTHR11803:SF39">
    <property type="entry name" value="2-IMINOBUTANOATE_2-IMINOPROPANOATE DEAMINASE"/>
    <property type="match status" value="1"/>
</dbReference>
<dbReference type="Gene3D" id="3.30.1330.40">
    <property type="entry name" value="RutC-like"/>
    <property type="match status" value="1"/>
</dbReference>
<dbReference type="GeneID" id="113495913"/>
<dbReference type="FunFam" id="3.30.1330.40:FF:000001">
    <property type="entry name" value="L-PSP family endoribonuclease"/>
    <property type="match status" value="1"/>
</dbReference>
<dbReference type="PANTHER" id="PTHR11803">
    <property type="entry name" value="2-IMINOBUTANOATE/2-IMINOPROPANOATE DEAMINASE RIDA"/>
    <property type="match status" value="1"/>
</dbReference>
<organism evidence="2 3">
    <name type="scientific">Trichoplusia ni</name>
    <name type="common">Cabbage looper</name>
    <dbReference type="NCBI Taxonomy" id="7111"/>
    <lineage>
        <taxon>Eukaryota</taxon>
        <taxon>Metazoa</taxon>
        <taxon>Ecdysozoa</taxon>
        <taxon>Arthropoda</taxon>
        <taxon>Hexapoda</taxon>
        <taxon>Insecta</taxon>
        <taxon>Pterygota</taxon>
        <taxon>Neoptera</taxon>
        <taxon>Endopterygota</taxon>
        <taxon>Lepidoptera</taxon>
        <taxon>Glossata</taxon>
        <taxon>Ditrysia</taxon>
        <taxon>Noctuoidea</taxon>
        <taxon>Noctuidae</taxon>
        <taxon>Plusiinae</taxon>
        <taxon>Trichoplusia</taxon>
    </lineage>
</organism>
<dbReference type="InterPro" id="IPR019897">
    <property type="entry name" value="RidA_CS"/>
</dbReference>
<keyword evidence="2" id="KW-1185">Reference proteome</keyword>
<protein>
    <submittedName>
        <fullName evidence="3">Uncharacterized protein LOC113495913</fullName>
    </submittedName>
</protein>
<accession>A0A7E5VR36</accession>
<proteinExistence type="inferred from homology"/>